<gene>
    <name evidence="2" type="ORF">SALWKB29_2243</name>
</gene>
<evidence type="ECO:0000259" key="1">
    <source>
        <dbReference type="PROSITE" id="PS50172"/>
    </source>
</evidence>
<evidence type="ECO:0000313" key="3">
    <source>
        <dbReference type="Proteomes" id="UP000027170"/>
    </source>
</evidence>
<reference evidence="2 3" key="1">
    <citation type="submission" date="2014-03" db="EMBL/GenBank/DDBJ databases">
        <title>The genomes of two eusocial bee gut symbionts.</title>
        <authorList>
            <person name="Kwong W.K."/>
            <person name="Engel P."/>
            <person name="Koch H."/>
            <person name="Moran N.A."/>
        </authorList>
    </citation>
    <scope>NUCLEOTIDE SEQUENCE [LARGE SCALE GENOMIC DNA]</scope>
    <source>
        <strain evidence="3">wkB29</strain>
    </source>
</reference>
<evidence type="ECO:0000313" key="2">
    <source>
        <dbReference type="EMBL" id="KDN13722.1"/>
    </source>
</evidence>
<accession>A0A836MPC3</accession>
<dbReference type="InterPro" id="IPR001357">
    <property type="entry name" value="BRCT_dom"/>
</dbReference>
<organism evidence="2 3">
    <name type="scientific">Snodgrassella communis</name>
    <dbReference type="NCBI Taxonomy" id="2946699"/>
    <lineage>
        <taxon>Bacteria</taxon>
        <taxon>Pseudomonadati</taxon>
        <taxon>Pseudomonadota</taxon>
        <taxon>Betaproteobacteria</taxon>
        <taxon>Neisseriales</taxon>
        <taxon>Neisseriaceae</taxon>
        <taxon>Snodgrassella</taxon>
    </lineage>
</organism>
<protein>
    <recommendedName>
        <fullName evidence="1">BRCT domain-containing protein</fullName>
    </recommendedName>
</protein>
<sequence length="131" mass="15966">MPVPENLEMIESEWLSDAIHRFGFTTYEQYIIGIDNNIEFSEIINNQENIYKSEYGYLDKCIILTNKNIDFLYYKDINNLYHMFAGTFDFVYSCVQCSKLLCKEIYTEYRFQYMKDSPEYKKCEYIWNLYQ</sequence>
<dbReference type="AlphaFoldDB" id="A0A836MPC3"/>
<feature type="domain" description="BRCT" evidence="1">
    <location>
        <begin position="1"/>
        <end position="32"/>
    </location>
</feature>
<proteinExistence type="predicted"/>
<dbReference type="EMBL" id="JFZV01000045">
    <property type="protein sequence ID" value="KDN13722.1"/>
    <property type="molecule type" value="Genomic_DNA"/>
</dbReference>
<comment type="caution">
    <text evidence="2">The sequence shown here is derived from an EMBL/GenBank/DDBJ whole genome shotgun (WGS) entry which is preliminary data.</text>
</comment>
<name>A0A836MPC3_9NEIS</name>
<dbReference type="PROSITE" id="PS50172">
    <property type="entry name" value="BRCT"/>
    <property type="match status" value="1"/>
</dbReference>
<keyword evidence="3" id="KW-1185">Reference proteome</keyword>
<dbReference type="Proteomes" id="UP000027170">
    <property type="component" value="Unassembled WGS sequence"/>
</dbReference>